<keyword evidence="3" id="KW-1185">Reference proteome</keyword>
<dbReference type="EMBL" id="JADQDK010000001">
    <property type="protein sequence ID" value="MBW0132823.1"/>
    <property type="molecule type" value="Genomic_DNA"/>
</dbReference>
<protein>
    <submittedName>
        <fullName evidence="2">Uncharacterized protein</fullName>
    </submittedName>
</protein>
<evidence type="ECO:0000313" key="3">
    <source>
        <dbReference type="Proteomes" id="UP000694287"/>
    </source>
</evidence>
<comment type="caution">
    <text evidence="2">The sequence shown here is derived from an EMBL/GenBank/DDBJ whole genome shotgun (WGS) entry which is preliminary data.</text>
</comment>
<accession>A0ABS6ULP3</accession>
<organism evidence="2 3">
    <name type="scientific">Pseudonocardia abyssalis</name>
    <dbReference type="NCBI Taxonomy" id="2792008"/>
    <lineage>
        <taxon>Bacteria</taxon>
        <taxon>Bacillati</taxon>
        <taxon>Actinomycetota</taxon>
        <taxon>Actinomycetes</taxon>
        <taxon>Pseudonocardiales</taxon>
        <taxon>Pseudonocardiaceae</taxon>
        <taxon>Pseudonocardia</taxon>
    </lineage>
</organism>
<feature type="transmembrane region" description="Helical" evidence="1">
    <location>
        <begin position="32"/>
        <end position="56"/>
    </location>
</feature>
<evidence type="ECO:0000313" key="2">
    <source>
        <dbReference type="EMBL" id="MBW0132823.1"/>
    </source>
</evidence>
<dbReference type="Proteomes" id="UP000694287">
    <property type="component" value="Unassembled WGS sequence"/>
</dbReference>
<feature type="transmembrane region" description="Helical" evidence="1">
    <location>
        <begin position="62"/>
        <end position="79"/>
    </location>
</feature>
<keyword evidence="1" id="KW-0812">Transmembrane</keyword>
<dbReference type="RefSeq" id="WP_218603436.1">
    <property type="nucleotide sequence ID" value="NZ_JADQDJ010000129.1"/>
</dbReference>
<proteinExistence type="predicted"/>
<keyword evidence="1" id="KW-0472">Membrane</keyword>
<keyword evidence="1" id="KW-1133">Transmembrane helix</keyword>
<name>A0ABS6ULP3_9PSEU</name>
<sequence>MRGTVRTPRERLSRSEPFEIFTRPQRSRPARLLGLVIRWRAELVVAAIAVSAWLWLTDRMPAWVAGIIVTALALGTAAWPRSRRYVLHRCYAVMTRHRLRAACRERRIMNYSGNLPLQLWSRPTPVGERVWLLLRAGIDAGDLERNLSHLASACWAADARIAAHRKVTALVTLDIVRRDPLVGAPVASPHSTPVPVPVRLHAVPEFGGGRSA</sequence>
<evidence type="ECO:0000256" key="1">
    <source>
        <dbReference type="SAM" id="Phobius"/>
    </source>
</evidence>
<gene>
    <name evidence="2" type="ORF">I4I81_00940</name>
</gene>
<reference evidence="2 3" key="1">
    <citation type="submission" date="2020-11" db="EMBL/GenBank/DDBJ databases">
        <title>Pseudonocardia abyssalis sp. nov. and Pseudonocardia oceani sp. nov., description and phylogenomic analysis of two novel actinomycetes isolated from the deep Southern Ocean.</title>
        <authorList>
            <person name="Parra J."/>
        </authorList>
    </citation>
    <scope>NUCLEOTIDE SEQUENCE [LARGE SCALE GENOMIC DNA]</scope>
    <source>
        <strain evidence="2 3">KRD-168</strain>
    </source>
</reference>